<proteinExistence type="predicted"/>
<evidence type="ECO:0000313" key="3">
    <source>
        <dbReference type="Proteomes" id="UP000770785"/>
    </source>
</evidence>
<comment type="caution">
    <text evidence="2">The sequence shown here is derived from an EMBL/GenBank/DDBJ whole genome shotgun (WGS) entry which is preliminary data.</text>
</comment>
<reference evidence="2 3" key="1">
    <citation type="submission" date="2020-03" db="EMBL/GenBank/DDBJ databases">
        <title>Genomic Encyclopedia of Type Strains, Phase IV (KMG-IV): sequencing the most valuable type-strain genomes for metagenomic binning, comparative biology and taxonomic classification.</title>
        <authorList>
            <person name="Goeker M."/>
        </authorList>
    </citation>
    <scope>NUCLEOTIDE SEQUENCE [LARGE SCALE GENOMIC DNA]</scope>
    <source>
        <strain evidence="2 3">DSM 105096</strain>
    </source>
</reference>
<evidence type="ECO:0008006" key="4">
    <source>
        <dbReference type="Google" id="ProtNLM"/>
    </source>
</evidence>
<gene>
    <name evidence="2" type="ORF">GGR27_003635</name>
</gene>
<dbReference type="Proteomes" id="UP000770785">
    <property type="component" value="Unassembled WGS sequence"/>
</dbReference>
<keyword evidence="1" id="KW-0732">Signal</keyword>
<feature type="chain" id="PRO_5047347100" description="Lipoprotein" evidence="1">
    <location>
        <begin position="22"/>
        <end position="164"/>
    </location>
</feature>
<dbReference type="EMBL" id="JAATJH010000008">
    <property type="protein sequence ID" value="NJC28116.1"/>
    <property type="molecule type" value="Genomic_DNA"/>
</dbReference>
<evidence type="ECO:0000256" key="1">
    <source>
        <dbReference type="SAM" id="SignalP"/>
    </source>
</evidence>
<protein>
    <recommendedName>
        <fullName evidence="4">Lipoprotein</fullName>
    </recommendedName>
</protein>
<accession>A0ABX0XGV9</accession>
<keyword evidence="3" id="KW-1185">Reference proteome</keyword>
<feature type="signal peptide" evidence="1">
    <location>
        <begin position="1"/>
        <end position="21"/>
    </location>
</feature>
<sequence>MRNLIAILCSLPIFLASCVDAPEYPVEPVITFEGVNKDRVFQDGIGIIDSIEIQFSFTDGDGDLSDLNGDSINMFLTNSQLGIPQAFAIPTITKEGTGNGISGDIFITVANTTGICCIFDRVACASDPRFPVDTFSYAIQIQDRAGNRSNKIQTSVIEIICLRP</sequence>
<name>A0ABX0XGV9_9BACT</name>
<dbReference type="RefSeq" id="WP_245184742.1">
    <property type="nucleotide sequence ID" value="NZ_JAATJH010000008.1"/>
</dbReference>
<evidence type="ECO:0000313" key="2">
    <source>
        <dbReference type="EMBL" id="NJC28116.1"/>
    </source>
</evidence>
<organism evidence="2 3">
    <name type="scientific">Neolewinella antarctica</name>
    <dbReference type="NCBI Taxonomy" id="442734"/>
    <lineage>
        <taxon>Bacteria</taxon>
        <taxon>Pseudomonadati</taxon>
        <taxon>Bacteroidota</taxon>
        <taxon>Saprospiria</taxon>
        <taxon>Saprospirales</taxon>
        <taxon>Lewinellaceae</taxon>
        <taxon>Neolewinella</taxon>
    </lineage>
</organism>
<dbReference type="PROSITE" id="PS51257">
    <property type="entry name" value="PROKAR_LIPOPROTEIN"/>
    <property type="match status" value="1"/>
</dbReference>